<proteinExistence type="predicted"/>
<keyword evidence="2" id="KW-1185">Reference proteome</keyword>
<dbReference type="Proteomes" id="UP000574067">
    <property type="component" value="Unassembled WGS sequence"/>
</dbReference>
<sequence length="233" mass="23736">MSILSGIIGGGGGGLIGGLISSGLDMCKMAFPQLQMASALNNLMGGAIGDAVKGAVDQICKDLGMPKFIGDIVKGAVDEALGQNKQHCGNDVSDFLGGKLGKAFEDFSKGLMKDIVDAFQQYKKEGGGDGKGDGKGGANGAEGGGKGGKSWFVALMQALGEVQNQQAAKLEKLSKEVSDVLGAGNDSAGSQKAQFDKMEEFKAESKLQEVLANVTKSIGDAIGNSISTVARAQ</sequence>
<organism evidence="1 2">
    <name type="scientific">Azohydromonas caseinilytica</name>
    <dbReference type="NCBI Taxonomy" id="2728836"/>
    <lineage>
        <taxon>Bacteria</taxon>
        <taxon>Pseudomonadati</taxon>
        <taxon>Pseudomonadota</taxon>
        <taxon>Betaproteobacteria</taxon>
        <taxon>Burkholderiales</taxon>
        <taxon>Sphaerotilaceae</taxon>
        <taxon>Azohydromonas</taxon>
    </lineage>
</organism>
<comment type="caution">
    <text evidence="1">The sequence shown here is derived from an EMBL/GenBank/DDBJ whole genome shotgun (WGS) entry which is preliminary data.</text>
</comment>
<dbReference type="EMBL" id="JABBFW010000033">
    <property type="protein sequence ID" value="NML18503.1"/>
    <property type="molecule type" value="Genomic_DNA"/>
</dbReference>
<protein>
    <submittedName>
        <fullName evidence="1">Uncharacterized protein</fullName>
    </submittedName>
</protein>
<evidence type="ECO:0000313" key="2">
    <source>
        <dbReference type="Proteomes" id="UP000574067"/>
    </source>
</evidence>
<reference evidence="1 2" key="1">
    <citation type="submission" date="2020-04" db="EMBL/GenBank/DDBJ databases">
        <title>Azohydromonas sp. isolated from soil.</title>
        <authorList>
            <person name="Dahal R.H."/>
        </authorList>
    </citation>
    <scope>NUCLEOTIDE SEQUENCE [LARGE SCALE GENOMIC DNA]</scope>
    <source>
        <strain evidence="1 2">G-1-1-14</strain>
    </source>
</reference>
<dbReference type="RefSeq" id="WP_169163394.1">
    <property type="nucleotide sequence ID" value="NZ_JABBFW010000033.1"/>
</dbReference>
<dbReference type="AlphaFoldDB" id="A0A848FJT7"/>
<gene>
    <name evidence="1" type="ORF">HHL10_26385</name>
</gene>
<evidence type="ECO:0000313" key="1">
    <source>
        <dbReference type="EMBL" id="NML18503.1"/>
    </source>
</evidence>
<name>A0A848FJT7_9BURK</name>
<accession>A0A848FJT7</accession>